<dbReference type="GO" id="GO:0016810">
    <property type="term" value="F:hydrolase activity, acting on carbon-nitrogen (but not peptide) bonds"/>
    <property type="evidence" value="ECO:0007669"/>
    <property type="project" value="InterPro"/>
</dbReference>
<keyword evidence="1" id="KW-1133">Transmembrane helix</keyword>
<dbReference type="Pfam" id="PF04307">
    <property type="entry name" value="YdjM"/>
    <property type="match status" value="1"/>
</dbReference>
<accession>W4M762</accession>
<keyword evidence="1" id="KW-0472">Membrane</keyword>
<name>W4M762_9BACT</name>
<keyword evidence="1" id="KW-0812">Transmembrane</keyword>
<gene>
    <name evidence="2" type="ORF">ETSY2_22750</name>
</gene>
<sequence>MLRRVGWLVVIVAFIVGGLTHRGMAQVAHLVIVGARIYPSPTADPIDKGTVIVRDGRIAEIRADPSAALVPAERVIQADGLVVTSGFWNCHVHFTESKWANAHAFSDAELNRRERAAITLASVVPDLDGLGIVAEVLTRSSERPLLWRSDYHHVLGHNLCGTLLVAVISGLLATRRRRTAGLAFLGFHLHLLGDLIGGRGLEGFQWPIHYLYPFSQSWQWTWAGQWALNAWPNMVLTAALLLVTGLVAWKRGVSPLELVSTAANQVVVSTLRRRFPCPS</sequence>
<dbReference type="SUPFAM" id="SSF51338">
    <property type="entry name" value="Composite domain of metallo-dependent hydrolases"/>
    <property type="match status" value="1"/>
</dbReference>
<dbReference type="Gene3D" id="2.30.40.10">
    <property type="entry name" value="Urease, subunit C, domain 1"/>
    <property type="match status" value="1"/>
</dbReference>
<protein>
    <recommendedName>
        <fullName evidence="4">Amidohydrolase-related domain-containing protein</fullName>
    </recommendedName>
</protein>
<evidence type="ECO:0000313" key="3">
    <source>
        <dbReference type="Proteomes" id="UP000019140"/>
    </source>
</evidence>
<proteinExistence type="predicted"/>
<organism evidence="2 3">
    <name type="scientific">Candidatus Entotheonella gemina</name>
    <dbReference type="NCBI Taxonomy" id="1429439"/>
    <lineage>
        <taxon>Bacteria</taxon>
        <taxon>Pseudomonadati</taxon>
        <taxon>Nitrospinota/Tectimicrobiota group</taxon>
        <taxon>Candidatus Tectimicrobiota</taxon>
        <taxon>Candidatus Entotheonellia</taxon>
        <taxon>Candidatus Entotheonellales</taxon>
        <taxon>Candidatus Entotheonellaceae</taxon>
        <taxon>Candidatus Entotheonella</taxon>
    </lineage>
</organism>
<dbReference type="AlphaFoldDB" id="W4M762"/>
<evidence type="ECO:0008006" key="4">
    <source>
        <dbReference type="Google" id="ProtNLM"/>
    </source>
</evidence>
<comment type="caution">
    <text evidence="2">The sequence shown here is derived from an EMBL/GenBank/DDBJ whole genome shotgun (WGS) entry which is preliminary data.</text>
</comment>
<feature type="transmembrane region" description="Helical" evidence="1">
    <location>
        <begin position="230"/>
        <end position="249"/>
    </location>
</feature>
<dbReference type="Proteomes" id="UP000019140">
    <property type="component" value="Unassembled WGS sequence"/>
</dbReference>
<evidence type="ECO:0000313" key="2">
    <source>
        <dbReference type="EMBL" id="ETX05472.1"/>
    </source>
</evidence>
<evidence type="ECO:0000256" key="1">
    <source>
        <dbReference type="SAM" id="Phobius"/>
    </source>
</evidence>
<dbReference type="PATRIC" id="fig|1429439.4.peg.3869"/>
<dbReference type="InterPro" id="IPR011059">
    <property type="entry name" value="Metal-dep_hydrolase_composite"/>
</dbReference>
<keyword evidence="3" id="KW-1185">Reference proteome</keyword>
<dbReference type="HOGENOM" id="CLU_996322_0_0_7"/>
<reference evidence="2 3" key="1">
    <citation type="journal article" date="2014" name="Nature">
        <title>An environmental bacterial taxon with a large and distinct metabolic repertoire.</title>
        <authorList>
            <person name="Wilson M.C."/>
            <person name="Mori T."/>
            <person name="Ruckert C."/>
            <person name="Uria A.R."/>
            <person name="Helf M.J."/>
            <person name="Takada K."/>
            <person name="Gernert C."/>
            <person name="Steffens U.A."/>
            <person name="Heycke N."/>
            <person name="Schmitt S."/>
            <person name="Rinke C."/>
            <person name="Helfrich E.J."/>
            <person name="Brachmann A.O."/>
            <person name="Gurgui C."/>
            <person name="Wakimoto T."/>
            <person name="Kracht M."/>
            <person name="Crusemann M."/>
            <person name="Hentschel U."/>
            <person name="Abe I."/>
            <person name="Matsunaga S."/>
            <person name="Kalinowski J."/>
            <person name="Takeyama H."/>
            <person name="Piel J."/>
        </authorList>
    </citation>
    <scope>NUCLEOTIDE SEQUENCE [LARGE SCALE GENOMIC DNA]</scope>
    <source>
        <strain evidence="3">TSY2</strain>
    </source>
</reference>
<feature type="transmembrane region" description="Helical" evidence="1">
    <location>
        <begin position="154"/>
        <end position="173"/>
    </location>
</feature>
<dbReference type="EMBL" id="AZHX01000947">
    <property type="protein sequence ID" value="ETX05472.1"/>
    <property type="molecule type" value="Genomic_DNA"/>
</dbReference>
<dbReference type="InterPro" id="IPR007404">
    <property type="entry name" value="YdjM-like"/>
</dbReference>